<proteinExistence type="predicted"/>
<accession>A0A5S9NJG2</accession>
<gene>
    <name evidence="2" type="ORF">STARVERO_01053</name>
</gene>
<feature type="transmembrane region" description="Helical" evidence="1">
    <location>
        <begin position="95"/>
        <end position="115"/>
    </location>
</feature>
<evidence type="ECO:0000313" key="3">
    <source>
        <dbReference type="Proteomes" id="UP000433050"/>
    </source>
</evidence>
<organism evidence="2 3">
    <name type="scientific">Starkeya nomas</name>
    <dbReference type="NCBI Taxonomy" id="2666134"/>
    <lineage>
        <taxon>Bacteria</taxon>
        <taxon>Pseudomonadati</taxon>
        <taxon>Pseudomonadota</taxon>
        <taxon>Alphaproteobacteria</taxon>
        <taxon>Hyphomicrobiales</taxon>
        <taxon>Xanthobacteraceae</taxon>
        <taxon>Starkeya</taxon>
    </lineage>
</organism>
<dbReference type="PANTHER" id="PTHR35342:SF1">
    <property type="entry name" value="BLR4373 PROTEIN"/>
    <property type="match status" value="1"/>
</dbReference>
<sequence length="133" mass="14507">MGAEQLSVRDRLLDERGRRAPGARRREVDAIVGQHGVDPVGHRFDQPLEEVAGRALFGFAMSYPLAPLVLAMVLGHKAEDAFHQSMVLSDGSLDIFFSNTLVTSIMLVAIGMLIVPRLVQVGLRLCSNKNIAN</sequence>
<keyword evidence="3" id="KW-1185">Reference proteome</keyword>
<keyword evidence="1" id="KW-0472">Membrane</keyword>
<keyword evidence="1" id="KW-1133">Transmembrane helix</keyword>
<reference evidence="2 3" key="1">
    <citation type="submission" date="2019-12" db="EMBL/GenBank/DDBJ databases">
        <authorList>
            <person name="Reyes-Prieto M."/>
        </authorList>
    </citation>
    <scope>NUCLEOTIDE SEQUENCE [LARGE SCALE GENOMIC DNA]</scope>
    <source>
        <strain evidence="2">HF14-78462</strain>
    </source>
</reference>
<evidence type="ECO:0000256" key="1">
    <source>
        <dbReference type="SAM" id="Phobius"/>
    </source>
</evidence>
<protein>
    <submittedName>
        <fullName evidence="2">Uncharacterized protein</fullName>
    </submittedName>
</protein>
<dbReference type="EMBL" id="CACSAS010000001">
    <property type="protein sequence ID" value="CAA0089945.1"/>
    <property type="molecule type" value="Genomic_DNA"/>
</dbReference>
<feature type="transmembrane region" description="Helical" evidence="1">
    <location>
        <begin position="55"/>
        <end position="75"/>
    </location>
</feature>
<evidence type="ECO:0000313" key="2">
    <source>
        <dbReference type="EMBL" id="CAA0089945.1"/>
    </source>
</evidence>
<dbReference type="Proteomes" id="UP000433050">
    <property type="component" value="Unassembled WGS sequence"/>
</dbReference>
<dbReference type="AlphaFoldDB" id="A0A5S9NJG2"/>
<dbReference type="PANTHER" id="PTHR35342">
    <property type="entry name" value="TRICARBOXYLIC TRANSPORT PROTEIN"/>
    <property type="match status" value="1"/>
</dbReference>
<name>A0A5S9NJG2_9HYPH</name>
<keyword evidence="1" id="KW-0812">Transmembrane</keyword>